<accession>A0A4Z2HNV5</accession>
<dbReference type="EMBL" id="SRLO01000219">
    <property type="protein sequence ID" value="TNN66462.1"/>
    <property type="molecule type" value="Genomic_DNA"/>
</dbReference>
<evidence type="ECO:0000313" key="2">
    <source>
        <dbReference type="EMBL" id="TNN66462.1"/>
    </source>
</evidence>
<feature type="region of interest" description="Disordered" evidence="1">
    <location>
        <begin position="222"/>
        <end position="242"/>
    </location>
</feature>
<keyword evidence="3" id="KW-1185">Reference proteome</keyword>
<gene>
    <name evidence="2" type="ORF">EYF80_023370</name>
</gene>
<sequence length="332" mass="34400">MKKSKKFVQPAVGFILTGLRSALLGESRVEPPGASLTALLTGTQHAAATLQGSPAETTPSEEESQNENMPVPAPRGTTMQSKSSGRNDTLGMALQSGIVAAKRPRGMRARERERQEVDWGTVGLNHHQGPQREDGPLCVKAFSSSLPSMLLSVESASSSCFCGSVLGCGSGSVALAGSGSVAPAGSGSVAPAGSVGSVSAVLPSAGLAELFWGPFSPPSRKVDQPFSRSSRSQLGGQLPSSKPAAIERLDARSLTLNSSLMGSRITMPHLVINSANSSGLMSGGRPEEDEACLASASLGYLLLSPFLRACCLGLLGWRRSLQLHLDLDLHPE</sequence>
<proteinExistence type="predicted"/>
<dbReference type="Proteomes" id="UP000314294">
    <property type="component" value="Unassembled WGS sequence"/>
</dbReference>
<feature type="compositionally biased region" description="Polar residues" evidence="1">
    <location>
        <begin position="226"/>
        <end position="240"/>
    </location>
</feature>
<reference evidence="2 3" key="1">
    <citation type="submission" date="2019-03" db="EMBL/GenBank/DDBJ databases">
        <title>First draft genome of Liparis tanakae, snailfish: a comprehensive survey of snailfish specific genes.</title>
        <authorList>
            <person name="Kim W."/>
            <person name="Song I."/>
            <person name="Jeong J.-H."/>
            <person name="Kim D."/>
            <person name="Kim S."/>
            <person name="Ryu S."/>
            <person name="Song J.Y."/>
            <person name="Lee S.K."/>
        </authorList>
    </citation>
    <scope>NUCLEOTIDE SEQUENCE [LARGE SCALE GENOMIC DNA]</scope>
    <source>
        <tissue evidence="2">Muscle</tissue>
    </source>
</reference>
<feature type="region of interest" description="Disordered" evidence="1">
    <location>
        <begin position="46"/>
        <end position="86"/>
    </location>
</feature>
<evidence type="ECO:0000313" key="3">
    <source>
        <dbReference type="Proteomes" id="UP000314294"/>
    </source>
</evidence>
<comment type="caution">
    <text evidence="2">The sequence shown here is derived from an EMBL/GenBank/DDBJ whole genome shotgun (WGS) entry which is preliminary data.</text>
</comment>
<organism evidence="2 3">
    <name type="scientific">Liparis tanakae</name>
    <name type="common">Tanaka's snailfish</name>
    <dbReference type="NCBI Taxonomy" id="230148"/>
    <lineage>
        <taxon>Eukaryota</taxon>
        <taxon>Metazoa</taxon>
        <taxon>Chordata</taxon>
        <taxon>Craniata</taxon>
        <taxon>Vertebrata</taxon>
        <taxon>Euteleostomi</taxon>
        <taxon>Actinopterygii</taxon>
        <taxon>Neopterygii</taxon>
        <taxon>Teleostei</taxon>
        <taxon>Neoteleostei</taxon>
        <taxon>Acanthomorphata</taxon>
        <taxon>Eupercaria</taxon>
        <taxon>Perciformes</taxon>
        <taxon>Cottioidei</taxon>
        <taxon>Cottales</taxon>
        <taxon>Liparidae</taxon>
        <taxon>Liparis</taxon>
    </lineage>
</organism>
<name>A0A4Z2HNV5_9TELE</name>
<protein>
    <submittedName>
        <fullName evidence="2">Uncharacterized protein</fullName>
    </submittedName>
</protein>
<evidence type="ECO:0000256" key="1">
    <source>
        <dbReference type="SAM" id="MobiDB-lite"/>
    </source>
</evidence>
<dbReference type="AlphaFoldDB" id="A0A4Z2HNV5"/>
<feature type="compositionally biased region" description="Polar residues" evidence="1">
    <location>
        <begin position="77"/>
        <end position="86"/>
    </location>
</feature>